<dbReference type="GO" id="GO:0008236">
    <property type="term" value="F:serine-type peptidase activity"/>
    <property type="evidence" value="ECO:0007669"/>
    <property type="project" value="InterPro"/>
</dbReference>
<feature type="chain" id="PRO_5040978228" evidence="1">
    <location>
        <begin position="26"/>
        <end position="740"/>
    </location>
</feature>
<dbReference type="Pfam" id="PF00930">
    <property type="entry name" value="DPPIV_N"/>
    <property type="match status" value="1"/>
</dbReference>
<evidence type="ECO:0000313" key="5">
    <source>
        <dbReference type="Proteomes" id="UP001151079"/>
    </source>
</evidence>
<feature type="signal peptide" evidence="1">
    <location>
        <begin position="1"/>
        <end position="25"/>
    </location>
</feature>
<feature type="domain" description="Peptidase S9 prolyl oligopeptidase catalytic" evidence="2">
    <location>
        <begin position="542"/>
        <end position="736"/>
    </location>
</feature>
<dbReference type="GO" id="GO:0006508">
    <property type="term" value="P:proteolysis"/>
    <property type="evidence" value="ECO:0007669"/>
    <property type="project" value="InterPro"/>
</dbReference>
<sequence>MKFRSRFFALVIGMILMFSTSITYGQINDKITNTDRYESYLKFFALVQGSTVTPHWYADGNRFWFAGGTPENTVIYLVDPKKNTKKVFFDKEHLRNSLRPFLDNEPINKGIPFTDFTFVNENENGPIQFVVEGKKFQLNLNDYKIVPVKEIKEAIKLLPSQIPSPDKKSNVSIKDNNLWLGDSINPKKAQLTFDGADDYPWDVQPNAWSPDGKLLFVKRSDGRKVHHLPVINYSTPIETVDYNVYAKTGGAIEIPELFVLNASSKKQVKIDLGMDSQQYVFPLGWRPDGSEVLFMRLSRLGNKLELLAANANTGVSRVILVEEQKTFVGGLDFLISNWKKQFTPLKGGNKFIWISERDGWKHLYLYGMDGKLLCRLTTGDFPVTGVVKVDEKANWIYFTANGETNLYSTNLYRVDFKGENFKKLTEAKGLHNYLQFSPSGSYFIDRYSSPEHPYSVELRSTDGKFLQALRTTDISKLQAIGFNPPESFVVKADDGVTDLYGIMYKPYDFDPTKKYPVIEFVYAGPFMSVVPHGFMPSTGLAVNAQALAQLGYITIMIDTRGSTERSKAFQDVVYENIGKYEIADRVAALKQLGDKHPFMDMKRIGIYGHSWGGYYAIRAMLMAPDIYRVGIASAPGELTEGAEINELYMKLPSDNKAGYEFGTNTNHAANLKGKLLFIHGTSDINAPLSTTIRMIDALIKADKPYDLLLLPGRTHYLEGEKYVTDAICRYFDENLKNKKE</sequence>
<dbReference type="InterPro" id="IPR001375">
    <property type="entry name" value="Peptidase_S9_cat"/>
</dbReference>
<dbReference type="Proteomes" id="UP001151079">
    <property type="component" value="Unassembled WGS sequence"/>
</dbReference>
<evidence type="ECO:0000256" key="1">
    <source>
        <dbReference type="SAM" id="SignalP"/>
    </source>
</evidence>
<dbReference type="PANTHER" id="PTHR11731">
    <property type="entry name" value="PROTEASE FAMILY S9B,C DIPEPTIDYL-PEPTIDASE IV-RELATED"/>
    <property type="match status" value="1"/>
</dbReference>
<keyword evidence="5" id="KW-1185">Reference proteome</keyword>
<accession>A0A9X2ZDT8</accession>
<dbReference type="RefSeq" id="WP_264204888.1">
    <property type="nucleotide sequence ID" value="NZ_JAOZEW010000002.1"/>
</dbReference>
<dbReference type="SUPFAM" id="SSF82171">
    <property type="entry name" value="DPP6 N-terminal domain-like"/>
    <property type="match status" value="1"/>
</dbReference>
<evidence type="ECO:0000259" key="2">
    <source>
        <dbReference type="Pfam" id="PF00326"/>
    </source>
</evidence>
<name>A0A9X2ZDT8_9FLAO</name>
<protein>
    <submittedName>
        <fullName evidence="4">S9 family peptidase</fullName>
    </submittedName>
</protein>
<proteinExistence type="predicted"/>
<dbReference type="PANTHER" id="PTHR11731:SF193">
    <property type="entry name" value="DIPEPTIDYL PEPTIDASE 9"/>
    <property type="match status" value="1"/>
</dbReference>
<dbReference type="Pfam" id="PF00326">
    <property type="entry name" value="Peptidase_S9"/>
    <property type="match status" value="1"/>
</dbReference>
<dbReference type="Gene3D" id="3.40.50.1820">
    <property type="entry name" value="alpha/beta hydrolase"/>
    <property type="match status" value="1"/>
</dbReference>
<organism evidence="4 5">
    <name type="scientific">Flavobacterium shii</name>
    <dbReference type="NCBI Taxonomy" id="2987687"/>
    <lineage>
        <taxon>Bacteria</taxon>
        <taxon>Pseudomonadati</taxon>
        <taxon>Bacteroidota</taxon>
        <taxon>Flavobacteriia</taxon>
        <taxon>Flavobacteriales</taxon>
        <taxon>Flavobacteriaceae</taxon>
        <taxon>Flavobacterium</taxon>
    </lineage>
</organism>
<feature type="domain" description="Dipeptidylpeptidase IV N-terminal" evidence="3">
    <location>
        <begin position="163"/>
        <end position="454"/>
    </location>
</feature>
<dbReference type="InterPro" id="IPR002469">
    <property type="entry name" value="Peptidase_S9B_N"/>
</dbReference>
<dbReference type="AlphaFoldDB" id="A0A9X2ZDT8"/>
<evidence type="ECO:0000259" key="3">
    <source>
        <dbReference type="Pfam" id="PF00930"/>
    </source>
</evidence>
<gene>
    <name evidence="4" type="ORF">OIU83_03530</name>
</gene>
<dbReference type="InterPro" id="IPR029058">
    <property type="entry name" value="AB_hydrolase_fold"/>
</dbReference>
<keyword evidence="1" id="KW-0732">Signal</keyword>
<evidence type="ECO:0000313" key="4">
    <source>
        <dbReference type="EMBL" id="MCV9926702.1"/>
    </source>
</evidence>
<reference evidence="4" key="1">
    <citation type="submission" date="2022-10" db="EMBL/GenBank/DDBJ databases">
        <title>Two novel species of Flavobacterium.</title>
        <authorList>
            <person name="Liu Q."/>
            <person name="Xin Y.-H."/>
        </authorList>
    </citation>
    <scope>NUCLEOTIDE SEQUENCE</scope>
    <source>
        <strain evidence="4">LS1R49</strain>
    </source>
</reference>
<comment type="caution">
    <text evidence="4">The sequence shown here is derived from an EMBL/GenBank/DDBJ whole genome shotgun (WGS) entry which is preliminary data.</text>
</comment>
<dbReference type="GO" id="GO:0008239">
    <property type="term" value="F:dipeptidyl-peptidase activity"/>
    <property type="evidence" value="ECO:0007669"/>
    <property type="project" value="TreeGrafter"/>
</dbReference>
<dbReference type="InterPro" id="IPR050278">
    <property type="entry name" value="Serine_Prot_S9B/DPPIV"/>
</dbReference>
<dbReference type="EMBL" id="JAOZEW010000002">
    <property type="protein sequence ID" value="MCV9926702.1"/>
    <property type="molecule type" value="Genomic_DNA"/>
</dbReference>
<dbReference type="Gene3D" id="2.140.10.30">
    <property type="entry name" value="Dipeptidylpeptidase IV, N-terminal domain"/>
    <property type="match status" value="1"/>
</dbReference>
<dbReference type="SUPFAM" id="SSF53474">
    <property type="entry name" value="alpha/beta-Hydrolases"/>
    <property type="match status" value="1"/>
</dbReference>